<dbReference type="SUPFAM" id="SSF50974">
    <property type="entry name" value="Nitrous oxide reductase, N-terminal domain"/>
    <property type="match status" value="1"/>
</dbReference>
<dbReference type="InterPro" id="IPR015943">
    <property type="entry name" value="WD40/YVTN_repeat-like_dom_sf"/>
</dbReference>
<protein>
    <submittedName>
        <fullName evidence="4">Virginiamycin B lyase</fullName>
    </submittedName>
</protein>
<dbReference type="InterPro" id="IPR011045">
    <property type="entry name" value="N2O_reductase_N"/>
</dbReference>
<organism evidence="4 5">
    <name type="scientific">Clostridium magnum DSM 2767</name>
    <dbReference type="NCBI Taxonomy" id="1121326"/>
    <lineage>
        <taxon>Bacteria</taxon>
        <taxon>Bacillati</taxon>
        <taxon>Bacillota</taxon>
        <taxon>Clostridia</taxon>
        <taxon>Eubacteriales</taxon>
        <taxon>Clostridiaceae</taxon>
        <taxon>Clostridium</taxon>
    </lineage>
</organism>
<dbReference type="InterPro" id="IPR011964">
    <property type="entry name" value="YVTN_b-propeller_repeat"/>
</dbReference>
<dbReference type="STRING" id="1121326.CLMAG_27210"/>
<comment type="caution">
    <text evidence="4">The sequence shown here is derived from an EMBL/GenBank/DDBJ whole genome shotgun (WGS) entry which is preliminary data.</text>
</comment>
<feature type="signal peptide" evidence="2">
    <location>
        <begin position="1"/>
        <end position="21"/>
    </location>
</feature>
<dbReference type="Pfam" id="PF21783">
    <property type="entry name" value="YNCE"/>
    <property type="match status" value="2"/>
</dbReference>
<keyword evidence="5" id="KW-1185">Reference proteome</keyword>
<dbReference type="Gene3D" id="2.130.10.10">
    <property type="entry name" value="YVTN repeat-like/Quinoprotein amine dehydrogenase"/>
    <property type="match status" value="4"/>
</dbReference>
<feature type="chain" id="PRO_5038511105" evidence="2">
    <location>
        <begin position="22"/>
        <end position="356"/>
    </location>
</feature>
<keyword evidence="1 2" id="KW-0732">Signal</keyword>
<dbReference type="PANTHER" id="PTHR47197">
    <property type="entry name" value="PROTEIN NIRF"/>
    <property type="match status" value="1"/>
</dbReference>
<name>A0A162TQ20_9CLOT</name>
<dbReference type="PATRIC" id="fig|1121326.3.peg.2733"/>
<evidence type="ECO:0000256" key="1">
    <source>
        <dbReference type="ARBA" id="ARBA00022729"/>
    </source>
</evidence>
<evidence type="ECO:0000256" key="2">
    <source>
        <dbReference type="SAM" id="SignalP"/>
    </source>
</evidence>
<feature type="domain" description="YNCE-like beta-propeller" evidence="3">
    <location>
        <begin position="284"/>
        <end position="353"/>
    </location>
</feature>
<keyword evidence="4" id="KW-0456">Lyase</keyword>
<evidence type="ECO:0000259" key="3">
    <source>
        <dbReference type="Pfam" id="PF21783"/>
    </source>
</evidence>
<proteinExistence type="predicted"/>
<evidence type="ECO:0000313" key="5">
    <source>
        <dbReference type="Proteomes" id="UP000076603"/>
    </source>
</evidence>
<dbReference type="InterPro" id="IPR051200">
    <property type="entry name" value="Host-pathogen_enzymatic-act"/>
</dbReference>
<dbReference type="PROSITE" id="PS51257">
    <property type="entry name" value="PROKAR_LIPOPROTEIN"/>
    <property type="match status" value="1"/>
</dbReference>
<feature type="domain" description="YNCE-like beta-propeller" evidence="3">
    <location>
        <begin position="124"/>
        <end position="221"/>
    </location>
</feature>
<reference evidence="4 5" key="1">
    <citation type="submission" date="2016-04" db="EMBL/GenBank/DDBJ databases">
        <title>Genome sequence of Clostridium magnum DSM 2767.</title>
        <authorList>
            <person name="Poehlein A."/>
            <person name="Uhlig R."/>
            <person name="Fischer R."/>
            <person name="Bahl H."/>
            <person name="Daniel R."/>
        </authorList>
    </citation>
    <scope>NUCLEOTIDE SEQUENCE [LARGE SCALE GENOMIC DNA]</scope>
    <source>
        <strain evidence="4 5">DSM 2767</strain>
    </source>
</reference>
<evidence type="ECO:0000313" key="4">
    <source>
        <dbReference type="EMBL" id="KZL92907.1"/>
    </source>
</evidence>
<gene>
    <name evidence="4" type="primary">vgb</name>
    <name evidence="4" type="ORF">CLMAG_27210</name>
</gene>
<dbReference type="RefSeq" id="WP_066622709.1">
    <property type="nucleotide sequence ID" value="NZ_FQXL01000047.1"/>
</dbReference>
<dbReference type="Proteomes" id="UP000076603">
    <property type="component" value="Unassembled WGS sequence"/>
</dbReference>
<sequence>MFKSKYLKAIGALTALTLVLAGCGNTAKNETTKQSQQSPSQTKVEQKTSYYYTANEGGSISKIDATTNKVLETIKVDGSPHNVQISPDGKIVASTSAAMMEKGKTEHGSMSMNGSALFYDVESNKLIKSVAVGNHPAHIVFTPDSKYALVTNNEDNNVSVIDAKGYAVVGKVSTGNGPHGFRISKDSKNAYVANMGEDTVSVLDIASFKEVRKIKVGKTPVTTGVTSDGKTLAVTVNSENALAIIDLSTDKIEKIPVGVGPAQVYIQSDDKFAFVANQGTEDKPSNTVSKIDLTTRKVIATIETGKGAHGIVTSADNKFVYVTNMYDNTVSVIDSTSNKVVTTVSVDKTPNGISYR</sequence>
<dbReference type="EMBL" id="LWAE01000002">
    <property type="protein sequence ID" value="KZL92907.1"/>
    <property type="molecule type" value="Genomic_DNA"/>
</dbReference>
<dbReference type="NCBIfam" id="TIGR02276">
    <property type="entry name" value="beta_rpt_yvtn"/>
    <property type="match status" value="3"/>
</dbReference>
<dbReference type="InterPro" id="IPR048433">
    <property type="entry name" value="YNCE-like_beta-prop"/>
</dbReference>
<dbReference type="GO" id="GO:0016829">
    <property type="term" value="F:lyase activity"/>
    <property type="evidence" value="ECO:0007669"/>
    <property type="project" value="UniProtKB-KW"/>
</dbReference>
<dbReference type="OrthoDB" id="55891at2"/>
<accession>A0A162TQ20</accession>
<dbReference type="AlphaFoldDB" id="A0A162TQ20"/>
<dbReference type="PANTHER" id="PTHR47197:SF3">
    <property type="entry name" value="DIHYDRO-HEME D1 DEHYDROGENASE"/>
    <property type="match status" value="1"/>
</dbReference>